<dbReference type="Proteomes" id="UP000057609">
    <property type="component" value="Chromosome"/>
</dbReference>
<dbReference type="SUPFAM" id="SSF48452">
    <property type="entry name" value="TPR-like"/>
    <property type="match status" value="1"/>
</dbReference>
<dbReference type="RefSeq" id="WP_039743633.1">
    <property type="nucleotide sequence ID" value="NZ_CP009788.1"/>
</dbReference>
<dbReference type="OrthoDB" id="9787150at2"/>
<keyword evidence="3" id="KW-1185">Reference proteome</keyword>
<feature type="transmembrane region" description="Helical" evidence="1">
    <location>
        <begin position="28"/>
        <end position="49"/>
    </location>
</feature>
<reference evidence="2 3" key="1">
    <citation type="journal article" date="2015" name="Genome Announc.">
        <title>Complete Genome of Geobacter pickeringii G13T, a Metal-Reducing Isolate from Sedimentary Kaolin Deposits.</title>
        <authorList>
            <person name="Badalamenti J.P."/>
            <person name="Bond D.R."/>
        </authorList>
    </citation>
    <scope>NUCLEOTIDE SEQUENCE [LARGE SCALE GENOMIC DNA]</scope>
    <source>
        <strain evidence="2 3">G13</strain>
    </source>
</reference>
<protein>
    <submittedName>
        <fullName evidence="2">Uncharacterized protein</fullName>
    </submittedName>
</protein>
<proteinExistence type="predicted"/>
<accession>A0A0B5BHS7</accession>
<dbReference type="InterPro" id="IPR011990">
    <property type="entry name" value="TPR-like_helical_dom_sf"/>
</dbReference>
<name>A0A0B5BHS7_9BACT</name>
<dbReference type="InterPro" id="IPR019734">
    <property type="entry name" value="TPR_rpt"/>
</dbReference>
<dbReference type="Gene3D" id="1.25.40.10">
    <property type="entry name" value="Tetratricopeptide repeat domain"/>
    <property type="match status" value="1"/>
</dbReference>
<dbReference type="Pfam" id="PF13181">
    <property type="entry name" value="TPR_8"/>
    <property type="match status" value="1"/>
</dbReference>
<keyword evidence="1" id="KW-1133">Transmembrane helix</keyword>
<evidence type="ECO:0000256" key="1">
    <source>
        <dbReference type="SAM" id="Phobius"/>
    </source>
</evidence>
<feature type="transmembrane region" description="Helical" evidence="1">
    <location>
        <begin position="5"/>
        <end position="22"/>
    </location>
</feature>
<dbReference type="KEGG" id="gpi:GPICK_12305"/>
<dbReference type="EMBL" id="CP009788">
    <property type="protein sequence ID" value="AJE04035.1"/>
    <property type="molecule type" value="Genomic_DNA"/>
</dbReference>
<organism evidence="2 3">
    <name type="scientific">Geobacter pickeringii</name>
    <dbReference type="NCBI Taxonomy" id="345632"/>
    <lineage>
        <taxon>Bacteria</taxon>
        <taxon>Pseudomonadati</taxon>
        <taxon>Thermodesulfobacteriota</taxon>
        <taxon>Desulfuromonadia</taxon>
        <taxon>Geobacterales</taxon>
        <taxon>Geobacteraceae</taxon>
        <taxon>Geobacter</taxon>
    </lineage>
</organism>
<evidence type="ECO:0000313" key="3">
    <source>
        <dbReference type="Proteomes" id="UP000057609"/>
    </source>
</evidence>
<keyword evidence="1" id="KW-0472">Membrane</keyword>
<dbReference type="AlphaFoldDB" id="A0A0B5BHS7"/>
<dbReference type="HOGENOM" id="CLU_1150566_0_0_7"/>
<evidence type="ECO:0000313" key="2">
    <source>
        <dbReference type="EMBL" id="AJE04035.1"/>
    </source>
</evidence>
<sequence length="243" mass="28198">MYNFLISGGIALVAILVIILSAGASSWWWAILVGLVLFGGSFLLISRIVMKKVLEVMETANRDLQAQRVDKSIRELKEAFRYSKWQMYVEGQINAQIGMIYYLKRDFSNAFPYLEKSFGKNWVAMGMLAITYMKRTKRDKMKETFEKAVQWSPKESLIWALYAYCWTECEDFGQAKDVLERGLKKLPGDEKLKANLEALQATKKMKMKVYGDMWLQFHLERQSVVMKQQAAAMGGMKRRIVRR</sequence>
<dbReference type="STRING" id="345632.GPICK_12305"/>
<gene>
    <name evidence="2" type="ORF">GPICK_12305</name>
</gene>
<keyword evidence="1" id="KW-0812">Transmembrane</keyword>